<dbReference type="InterPro" id="IPR036909">
    <property type="entry name" value="Cyt_c-like_dom_sf"/>
</dbReference>
<dbReference type="PROSITE" id="PS51007">
    <property type="entry name" value="CYTC"/>
    <property type="match status" value="1"/>
</dbReference>
<dbReference type="RefSeq" id="WP_066401837.1">
    <property type="nucleotide sequence ID" value="NZ_CP011390.1"/>
</dbReference>
<evidence type="ECO:0000256" key="3">
    <source>
        <dbReference type="ARBA" id="ARBA00023004"/>
    </source>
</evidence>
<keyword evidence="9" id="KW-1185">Reference proteome</keyword>
<feature type="signal peptide" evidence="6">
    <location>
        <begin position="1"/>
        <end position="20"/>
    </location>
</feature>
<evidence type="ECO:0000256" key="4">
    <source>
        <dbReference type="PROSITE-ProRule" id="PRU00433"/>
    </source>
</evidence>
<dbReference type="Proteomes" id="UP000077177">
    <property type="component" value="Chromosome"/>
</dbReference>
<dbReference type="SUPFAM" id="SSF46626">
    <property type="entry name" value="Cytochrome c"/>
    <property type="match status" value="1"/>
</dbReference>
<keyword evidence="2 4" id="KW-0479">Metal-binding</keyword>
<evidence type="ECO:0000256" key="5">
    <source>
        <dbReference type="SAM" id="Phobius"/>
    </source>
</evidence>
<keyword evidence="5" id="KW-1133">Transmembrane helix</keyword>
<gene>
    <name evidence="8" type="ORF">SY85_03520</name>
</gene>
<keyword evidence="6" id="KW-0732">Signal</keyword>
<evidence type="ECO:0000256" key="2">
    <source>
        <dbReference type="ARBA" id="ARBA00022723"/>
    </source>
</evidence>
<feature type="domain" description="Cytochrome c" evidence="7">
    <location>
        <begin position="22"/>
        <end position="114"/>
    </location>
</feature>
<dbReference type="OrthoDB" id="955119at2"/>
<keyword evidence="5" id="KW-0472">Membrane</keyword>
<evidence type="ECO:0000313" key="9">
    <source>
        <dbReference type="Proteomes" id="UP000077177"/>
    </source>
</evidence>
<feature type="transmembrane region" description="Helical" evidence="5">
    <location>
        <begin position="142"/>
        <end position="163"/>
    </location>
</feature>
<accession>A0A172TSG5</accession>
<keyword evidence="1 4" id="KW-0349">Heme</keyword>
<evidence type="ECO:0000256" key="6">
    <source>
        <dbReference type="SAM" id="SignalP"/>
    </source>
</evidence>
<proteinExistence type="predicted"/>
<reference evidence="8 9" key="2">
    <citation type="journal article" date="2016" name="Int. J. Syst. Evol. Microbiol.">
        <title>Flavisolibacter tropicus sp. nov., isolated from tropical soil.</title>
        <authorList>
            <person name="Lee J.J."/>
            <person name="Kang M.S."/>
            <person name="Kim G.S."/>
            <person name="Lee C.S."/>
            <person name="Lim S."/>
            <person name="Lee J."/>
            <person name="Roh S.H."/>
            <person name="Kang H."/>
            <person name="Ha J.M."/>
            <person name="Bae S."/>
            <person name="Jung H.Y."/>
            <person name="Kim M.K."/>
        </authorList>
    </citation>
    <scope>NUCLEOTIDE SEQUENCE [LARGE SCALE GENOMIC DNA]</scope>
    <source>
        <strain evidence="8 9">LCS9</strain>
    </source>
</reference>
<evidence type="ECO:0000256" key="1">
    <source>
        <dbReference type="ARBA" id="ARBA00022617"/>
    </source>
</evidence>
<keyword evidence="3 4" id="KW-0408">Iron</keyword>
<dbReference type="KEGG" id="fla:SY85_03520"/>
<sequence length="172" mass="19116">MKIKFIFFNLLLLVAFSAIAAPPVEEGKTIFSARCAACHNVNKILTGPALAGVNERHSIDWIISFVKSSQTMVKSGDKEAIALFEKFNKIQMPDHQDLTPDNIKNVVEYIKSEAKTGEEKAPFAKPSKLRPNYTPLSLTKDASLFIGYLGVVALLIMVLLFAVQLKQYERNS</sequence>
<organism evidence="8 9">
    <name type="scientific">Flavisolibacter tropicus</name>
    <dbReference type="NCBI Taxonomy" id="1492898"/>
    <lineage>
        <taxon>Bacteria</taxon>
        <taxon>Pseudomonadati</taxon>
        <taxon>Bacteroidota</taxon>
        <taxon>Chitinophagia</taxon>
        <taxon>Chitinophagales</taxon>
        <taxon>Chitinophagaceae</taxon>
        <taxon>Flavisolibacter</taxon>
    </lineage>
</organism>
<dbReference type="Pfam" id="PF00034">
    <property type="entry name" value="Cytochrom_C"/>
    <property type="match status" value="1"/>
</dbReference>
<evidence type="ECO:0000313" key="8">
    <source>
        <dbReference type="EMBL" id="ANE49703.1"/>
    </source>
</evidence>
<dbReference type="GO" id="GO:0046872">
    <property type="term" value="F:metal ion binding"/>
    <property type="evidence" value="ECO:0007669"/>
    <property type="project" value="UniProtKB-KW"/>
</dbReference>
<name>A0A172TSG5_9BACT</name>
<protein>
    <recommendedName>
        <fullName evidence="7">Cytochrome c domain-containing protein</fullName>
    </recommendedName>
</protein>
<dbReference type="STRING" id="1492898.SY85_03520"/>
<dbReference type="GO" id="GO:0009055">
    <property type="term" value="F:electron transfer activity"/>
    <property type="evidence" value="ECO:0007669"/>
    <property type="project" value="InterPro"/>
</dbReference>
<dbReference type="InterPro" id="IPR009056">
    <property type="entry name" value="Cyt_c-like_dom"/>
</dbReference>
<dbReference type="EMBL" id="CP011390">
    <property type="protein sequence ID" value="ANE49703.1"/>
    <property type="molecule type" value="Genomic_DNA"/>
</dbReference>
<feature type="chain" id="PRO_5008001073" description="Cytochrome c domain-containing protein" evidence="6">
    <location>
        <begin position="21"/>
        <end position="172"/>
    </location>
</feature>
<keyword evidence="5" id="KW-0812">Transmembrane</keyword>
<dbReference type="AlphaFoldDB" id="A0A172TSG5"/>
<dbReference type="GO" id="GO:0020037">
    <property type="term" value="F:heme binding"/>
    <property type="evidence" value="ECO:0007669"/>
    <property type="project" value="InterPro"/>
</dbReference>
<dbReference type="Gene3D" id="1.10.760.10">
    <property type="entry name" value="Cytochrome c-like domain"/>
    <property type="match status" value="1"/>
</dbReference>
<reference evidence="9" key="1">
    <citation type="submission" date="2015-01" db="EMBL/GenBank/DDBJ databases">
        <title>Flavisolibacter sp./LCS9/ whole genome sequencing.</title>
        <authorList>
            <person name="Kim M.K."/>
            <person name="Srinivasan S."/>
            <person name="Lee J.-J."/>
        </authorList>
    </citation>
    <scope>NUCLEOTIDE SEQUENCE [LARGE SCALE GENOMIC DNA]</scope>
    <source>
        <strain evidence="9">LCS9</strain>
    </source>
</reference>
<evidence type="ECO:0000259" key="7">
    <source>
        <dbReference type="PROSITE" id="PS51007"/>
    </source>
</evidence>